<evidence type="ECO:0000313" key="8">
    <source>
        <dbReference type="Proteomes" id="UP000092967"/>
    </source>
</evidence>
<dbReference type="InterPro" id="IPR011990">
    <property type="entry name" value="TPR-like_helical_dom_sf"/>
</dbReference>
<proteinExistence type="inferred from homology"/>
<evidence type="ECO:0000256" key="5">
    <source>
        <dbReference type="ARBA" id="ARBA00023237"/>
    </source>
</evidence>
<evidence type="ECO:0000256" key="4">
    <source>
        <dbReference type="ARBA" id="ARBA00023136"/>
    </source>
</evidence>
<evidence type="ECO:0000259" key="6">
    <source>
        <dbReference type="Pfam" id="PF07980"/>
    </source>
</evidence>
<dbReference type="RefSeq" id="WP_068824505.1">
    <property type="nucleotide sequence ID" value="NZ_CP014224.1"/>
</dbReference>
<keyword evidence="5" id="KW-0998">Cell outer membrane</keyword>
<feature type="domain" description="RagB/SusD" evidence="6">
    <location>
        <begin position="421"/>
        <end position="498"/>
    </location>
</feature>
<dbReference type="STRING" id="1790137.AXE80_03555"/>
<dbReference type="GO" id="GO:0009279">
    <property type="term" value="C:cell outer membrane"/>
    <property type="evidence" value="ECO:0007669"/>
    <property type="project" value="UniProtKB-SubCell"/>
</dbReference>
<organism evidence="7 8">
    <name type="scientific">Wenyingzhuangia fucanilytica</name>
    <dbReference type="NCBI Taxonomy" id="1790137"/>
    <lineage>
        <taxon>Bacteria</taxon>
        <taxon>Pseudomonadati</taxon>
        <taxon>Bacteroidota</taxon>
        <taxon>Flavobacteriia</taxon>
        <taxon>Flavobacteriales</taxon>
        <taxon>Flavobacteriaceae</taxon>
        <taxon>Wenyingzhuangia</taxon>
    </lineage>
</organism>
<keyword evidence="3" id="KW-0732">Signal</keyword>
<reference evidence="7 8" key="1">
    <citation type="submission" date="2016-02" db="EMBL/GenBank/DDBJ databases">
        <authorList>
            <person name="Wen L."/>
            <person name="He K."/>
            <person name="Yang H."/>
        </authorList>
    </citation>
    <scope>NUCLEOTIDE SEQUENCE [LARGE SCALE GENOMIC DNA]</scope>
    <source>
        <strain evidence="7 8">CZ1127</strain>
    </source>
</reference>
<gene>
    <name evidence="7" type="ORF">AXE80_03555</name>
</gene>
<protein>
    <recommendedName>
        <fullName evidence="6">RagB/SusD domain-containing protein</fullName>
    </recommendedName>
</protein>
<keyword evidence="8" id="KW-1185">Reference proteome</keyword>
<evidence type="ECO:0000256" key="1">
    <source>
        <dbReference type="ARBA" id="ARBA00004442"/>
    </source>
</evidence>
<dbReference type="AlphaFoldDB" id="A0A1B1Y3S0"/>
<evidence type="ECO:0000313" key="7">
    <source>
        <dbReference type="EMBL" id="ANW95410.1"/>
    </source>
</evidence>
<dbReference type="PROSITE" id="PS51257">
    <property type="entry name" value="PROKAR_LIPOPROTEIN"/>
    <property type="match status" value="1"/>
</dbReference>
<evidence type="ECO:0000256" key="2">
    <source>
        <dbReference type="ARBA" id="ARBA00006275"/>
    </source>
</evidence>
<accession>A0A1B1Y3S0</accession>
<dbReference type="EMBL" id="CP014224">
    <property type="protein sequence ID" value="ANW95410.1"/>
    <property type="molecule type" value="Genomic_DNA"/>
</dbReference>
<dbReference type="SUPFAM" id="SSF48452">
    <property type="entry name" value="TPR-like"/>
    <property type="match status" value="1"/>
</dbReference>
<dbReference type="Pfam" id="PF07980">
    <property type="entry name" value="SusD_RagB"/>
    <property type="match status" value="1"/>
</dbReference>
<dbReference type="InterPro" id="IPR012944">
    <property type="entry name" value="SusD_RagB_dom"/>
</dbReference>
<name>A0A1B1Y3S0_9FLAO</name>
<comment type="similarity">
    <text evidence="2">Belongs to the SusD family.</text>
</comment>
<dbReference type="Proteomes" id="UP000092967">
    <property type="component" value="Chromosome"/>
</dbReference>
<sequence length="540" mass="60989">MKQYIKFTLGLFLGLSLLTSCEDMLNVDPEEVLLSGDYLGDDELDARSALFGVLSQLQEVAGQYIVLGEMRADLVDVNLDTEDELRQLNSLEISNDNSFIDPTTLFSIINNCNFALVGIDTKAYEERLLEDYASIMRIRTWAQMQILINYGKLPYIDKPIRSDDNFKDEYPLLDFNQGLNQLIRNLQAIAGIDNVSRHESSLTFNIESMIPNNDILLGDLFLWSGDYIGAAESYKRFLDNQFDGGPIYRLNNYTTRVEETGTGYVIAGSSWRSIFSNNTPQPSESINIIGFSEQYRQPNNIYDIATTQMKPSESILLNWSAQDYGYEGVPVQIAEYPYDYRYYSSVNQLDPELLGKYQEEYFMWNRAAKIYLRYAEAINYAGYPEHALAILNGIFNNPDVEPKDAPIFNNAQTFLNFDLDAYFTTNNSDEPISGLLGVRDRAGLAPVSVPSGLTQSETIDQVGALILNEAALELAFEGNRWEDLVRFSRRANDPSIIADAVANKFELAGNAAQANSVRQKLSNPSNWFLHLDVPDNFVEQ</sequence>
<dbReference type="Gene3D" id="1.25.40.390">
    <property type="match status" value="1"/>
</dbReference>
<comment type="subcellular location">
    <subcellularLocation>
        <location evidence="1">Cell outer membrane</location>
    </subcellularLocation>
</comment>
<dbReference type="KEGG" id="wfu:AXE80_03555"/>
<dbReference type="OrthoDB" id="5694214at2"/>
<evidence type="ECO:0000256" key="3">
    <source>
        <dbReference type="ARBA" id="ARBA00022729"/>
    </source>
</evidence>
<keyword evidence="4" id="KW-0472">Membrane</keyword>